<protein>
    <recommendedName>
        <fullName evidence="1">Spore protein YkvP/CgeB glycosyl transferase-like domain-containing protein</fullName>
    </recommendedName>
</protein>
<accession>E3T520</accession>
<dbReference type="EMBL" id="GU244497">
    <property type="protein sequence ID" value="ADO67283.1"/>
    <property type="molecule type" value="Genomic_DNA"/>
</dbReference>
<proteinExistence type="predicted"/>
<dbReference type="InterPro" id="IPR055259">
    <property type="entry name" value="YkvP/CgeB_Glyco_trans-like"/>
</dbReference>
<dbReference type="KEGG" id="vg:9887652"/>
<dbReference type="Pfam" id="PF13524">
    <property type="entry name" value="Glyco_trans_1_2"/>
    <property type="match status" value="1"/>
</dbReference>
<dbReference type="GeneID" id="9887652"/>
<dbReference type="Proteomes" id="UP000029781">
    <property type="component" value="Segment"/>
</dbReference>
<feature type="domain" description="Spore protein YkvP/CgeB glycosyl transferase-like" evidence="1">
    <location>
        <begin position="180"/>
        <end position="301"/>
    </location>
</feature>
<organismHost>
    <name type="scientific">Cafeteria roenbergensis</name>
    <name type="common">Marine flagellate</name>
    <dbReference type="NCBI Taxonomy" id="33653"/>
</organismHost>
<name>E3T520_CROVB</name>
<sequence length="306" mass="36377">MVKLIIKEINFSYSKRHLFDMLDLLVEKYNWQYVEKDTILSSNFKDTKNFTNITHLLLITGSSQIKDFIVPPACKISYIIDDLHTCGQIKQARINNYKLVYKIYATYAYCFNKFYPMIPINMVEWFPHSARFIIPFNNNPINKILVSGRINKIQYPNRFKIVELSKKDKFIIYYKPQLNGYRAKNKEDIQSKIYGEKYYKLLNKYLINFTCDASLSRPYLVAKHFEILGSGSLLFTCNPNTKKEFEKLGFIDGEDYISCTPNNMIDKINWLKNNYDEINRIRKNGYEKVKKHTWTIRTEFLNNQLN</sequence>
<keyword evidence="3" id="KW-1185">Reference proteome</keyword>
<gene>
    <name evidence="2" type="ORF">crov250</name>
</gene>
<evidence type="ECO:0000313" key="3">
    <source>
        <dbReference type="Proteomes" id="UP000029781"/>
    </source>
</evidence>
<dbReference type="RefSeq" id="YP_003969882.1">
    <property type="nucleotide sequence ID" value="NC_014637.1"/>
</dbReference>
<evidence type="ECO:0000259" key="1">
    <source>
        <dbReference type="Pfam" id="PF13524"/>
    </source>
</evidence>
<evidence type="ECO:0000313" key="2">
    <source>
        <dbReference type="EMBL" id="ADO67283.1"/>
    </source>
</evidence>
<organism evidence="2 3">
    <name type="scientific">Cafeteria roenbergensis virus (strain BV-PW1)</name>
    <name type="common">CroV</name>
    <dbReference type="NCBI Taxonomy" id="693272"/>
    <lineage>
        <taxon>Viruses</taxon>
        <taxon>Varidnaviria</taxon>
        <taxon>Bamfordvirae</taxon>
        <taxon>Nucleocytoviricota</taxon>
        <taxon>Megaviricetes</taxon>
        <taxon>Imitervirales</taxon>
        <taxon>Mimiviridae</taxon>
        <taxon>Aliimimivirinae</taxon>
        <taxon>Rheavirus</taxon>
        <taxon>Rheavirus sinusmexicani</taxon>
    </lineage>
</organism>
<reference evidence="2 3" key="1">
    <citation type="journal article" date="2010" name="Proc. Natl. Acad. Sci. U.S.A.">
        <title>Giant virus with a remarkable complement of genes infects marine zooplankton.</title>
        <authorList>
            <person name="Fischer M.G."/>
            <person name="Allen M.J."/>
            <person name="Wilson W.H."/>
            <person name="Suttle C.A."/>
        </authorList>
    </citation>
    <scope>NUCLEOTIDE SEQUENCE [LARGE SCALE GENOMIC DNA]</scope>
    <source>
        <strain evidence="2 3">BV-PW1</strain>
    </source>
</reference>